<name>A0A7Y7PPQ3_9BACT</name>
<evidence type="ECO:0000256" key="3">
    <source>
        <dbReference type="ARBA" id="ARBA00023237"/>
    </source>
</evidence>
<dbReference type="InterPro" id="IPR036942">
    <property type="entry name" value="Beta-barrel_TonB_sf"/>
</dbReference>
<dbReference type="GO" id="GO:0009279">
    <property type="term" value="C:cell outer membrane"/>
    <property type="evidence" value="ECO:0007669"/>
    <property type="project" value="UniProtKB-SubCell"/>
</dbReference>
<gene>
    <name evidence="4" type="ORF">HW554_10415</name>
</gene>
<comment type="subcellular location">
    <subcellularLocation>
        <location evidence="1">Cell outer membrane</location>
    </subcellularLocation>
</comment>
<dbReference type="Gene3D" id="2.40.170.20">
    <property type="entry name" value="TonB-dependent receptor, beta-barrel domain"/>
    <property type="match status" value="1"/>
</dbReference>
<keyword evidence="5" id="KW-1185">Reference proteome</keyword>
<dbReference type="RefSeq" id="WP_176908525.1">
    <property type="nucleotide sequence ID" value="NZ_JABKAU010000016.1"/>
</dbReference>
<evidence type="ECO:0000256" key="1">
    <source>
        <dbReference type="ARBA" id="ARBA00004442"/>
    </source>
</evidence>
<keyword evidence="2" id="KW-0472">Membrane</keyword>
<protein>
    <recommendedName>
        <fullName evidence="6">TonB-dependent receptor-like beta-barrel domain-containing protein</fullName>
    </recommendedName>
</protein>
<evidence type="ECO:0000313" key="5">
    <source>
        <dbReference type="Proteomes" id="UP000565521"/>
    </source>
</evidence>
<reference evidence="4 5" key="1">
    <citation type="submission" date="2020-05" db="EMBL/GenBank/DDBJ databases">
        <title>Hymenobacter terrestris sp. nov. and Hymenobacter lapidiphilus sp. nov., isolated from regoliths in Antarctica.</title>
        <authorList>
            <person name="Sedlacek I."/>
            <person name="Pantucek R."/>
            <person name="Zeman M."/>
            <person name="Holochova P."/>
            <person name="Kralova S."/>
            <person name="Stankova E."/>
            <person name="Sedo O."/>
            <person name="Micenkova L."/>
            <person name="Svec P."/>
            <person name="Gupta V."/>
            <person name="Sood U."/>
            <person name="Korpole U.S."/>
            <person name="Lal R."/>
        </authorList>
    </citation>
    <scope>NUCLEOTIDE SEQUENCE [LARGE SCALE GENOMIC DNA]</scope>
    <source>
        <strain evidence="4 5">P5342</strain>
    </source>
</reference>
<proteinExistence type="predicted"/>
<dbReference type="EMBL" id="JABKAU010000016">
    <property type="protein sequence ID" value="NVO31624.1"/>
    <property type="molecule type" value="Genomic_DNA"/>
</dbReference>
<organism evidence="4 5">
    <name type="scientific">Hymenobacter lapidiphilus</name>
    <dbReference type="NCBI Taxonomy" id="2608003"/>
    <lineage>
        <taxon>Bacteria</taxon>
        <taxon>Pseudomonadati</taxon>
        <taxon>Bacteroidota</taxon>
        <taxon>Cytophagia</taxon>
        <taxon>Cytophagales</taxon>
        <taxon>Hymenobacteraceae</taxon>
        <taxon>Hymenobacter</taxon>
    </lineage>
</organism>
<dbReference type="AlphaFoldDB" id="A0A7Y7PPQ3"/>
<evidence type="ECO:0000256" key="2">
    <source>
        <dbReference type="ARBA" id="ARBA00023136"/>
    </source>
</evidence>
<comment type="caution">
    <text evidence="4">The sequence shown here is derived from an EMBL/GenBank/DDBJ whole genome shotgun (WGS) entry which is preliminary data.</text>
</comment>
<evidence type="ECO:0008006" key="6">
    <source>
        <dbReference type="Google" id="ProtNLM"/>
    </source>
</evidence>
<sequence length="421" mass="45824">MLIQPQFSGNTSNSASGAVAFYQLTTDYTFARRYQLRGTLRRDASSSFAETDRQQWLPGAQAVWQISEEDFWTPTNHSLKVWAGWGRTSGRGLIGRNFAELIAPSSTNLTQRINVLTPDVTTQTDAGIEAGLFDQKLTVTLQGYARDTRHQQYFSSGSKELARIRNKGLELSVGINWQAGAVQGSSRLAAAVNRNRYQSEFPAVYPSAYQRASDGQPVSTFYGLRYLGTDAATGQPRFEDANGDGRVDYFDQQPLGSGLPRQLLSFGQQLALGRFALQLQADGMFGYSVLNTVGLTLDAPNGGRSNASGRVRNRWTPANPNTNVPAAGAPGFYGAANLLDYLLQSGNHVRLSALSLSYKVWERDARSVSLWLGGHNLLVLSGYRGFDPNISSAGSDNRQAGIDASTYPIAQTLLLGLRATL</sequence>
<evidence type="ECO:0000313" key="4">
    <source>
        <dbReference type="EMBL" id="NVO31624.1"/>
    </source>
</evidence>
<dbReference type="SUPFAM" id="SSF56935">
    <property type="entry name" value="Porins"/>
    <property type="match status" value="1"/>
</dbReference>
<dbReference type="Proteomes" id="UP000565521">
    <property type="component" value="Unassembled WGS sequence"/>
</dbReference>
<keyword evidence="3" id="KW-0998">Cell outer membrane</keyword>
<accession>A0A7Y7PPQ3</accession>